<protein>
    <submittedName>
        <fullName evidence="1">Uncharacterized protein</fullName>
    </submittedName>
</protein>
<evidence type="ECO:0000313" key="1">
    <source>
        <dbReference type="EMBL" id="GAG96164.1"/>
    </source>
</evidence>
<accession>X1BJT4</accession>
<name>X1BJT4_9ZZZZ</name>
<sequence>MGDFKVKLEIKNKPLKISHSYEYTFDNKYSKITLSKNTLLFPIFDERRNKQIGYLLDGPTGLTADLLVHSEDGAVGEILEESYSKLMIFPVQLPFLSLDHVKEVKPVEDMSPYNEIVRGFRFQFVNHTSKVQTKNNAILIHTLKKDLMWFIGPNSTYLISPSEIIGRRGEGQLFWLLKG</sequence>
<feature type="non-terminal residue" evidence="1">
    <location>
        <position position="179"/>
    </location>
</feature>
<comment type="caution">
    <text evidence="1">The sequence shown here is derived from an EMBL/GenBank/DDBJ whole genome shotgun (WGS) entry which is preliminary data.</text>
</comment>
<proteinExistence type="predicted"/>
<dbReference type="AlphaFoldDB" id="X1BJT4"/>
<gene>
    <name evidence="1" type="ORF">S01H4_36922</name>
</gene>
<reference evidence="1" key="1">
    <citation type="journal article" date="2014" name="Front. Microbiol.">
        <title>High frequency of phylogenetically diverse reductive dehalogenase-homologous genes in deep subseafloor sedimentary metagenomes.</title>
        <authorList>
            <person name="Kawai M."/>
            <person name="Futagami T."/>
            <person name="Toyoda A."/>
            <person name="Takaki Y."/>
            <person name="Nishi S."/>
            <person name="Hori S."/>
            <person name="Arai W."/>
            <person name="Tsubouchi T."/>
            <person name="Morono Y."/>
            <person name="Uchiyama I."/>
            <person name="Ito T."/>
            <person name="Fujiyama A."/>
            <person name="Inagaki F."/>
            <person name="Takami H."/>
        </authorList>
    </citation>
    <scope>NUCLEOTIDE SEQUENCE</scope>
    <source>
        <strain evidence="1">Expedition CK06-06</strain>
    </source>
</reference>
<organism evidence="1">
    <name type="scientific">marine sediment metagenome</name>
    <dbReference type="NCBI Taxonomy" id="412755"/>
    <lineage>
        <taxon>unclassified sequences</taxon>
        <taxon>metagenomes</taxon>
        <taxon>ecological metagenomes</taxon>
    </lineage>
</organism>
<dbReference type="EMBL" id="BART01019782">
    <property type="protein sequence ID" value="GAG96164.1"/>
    <property type="molecule type" value="Genomic_DNA"/>
</dbReference>